<dbReference type="OrthoDB" id="5132818at2759"/>
<accession>A0A8K0X998</accession>
<feature type="chain" id="PRO_5035454960" evidence="1">
    <location>
        <begin position="24"/>
        <end position="298"/>
    </location>
</feature>
<dbReference type="Proteomes" id="UP000813385">
    <property type="component" value="Unassembled WGS sequence"/>
</dbReference>
<name>A0A8K0X998_9PEZI</name>
<evidence type="ECO:0000256" key="1">
    <source>
        <dbReference type="SAM" id="SignalP"/>
    </source>
</evidence>
<proteinExistence type="predicted"/>
<evidence type="ECO:0000313" key="3">
    <source>
        <dbReference type="Proteomes" id="UP000813385"/>
    </source>
</evidence>
<feature type="signal peptide" evidence="1">
    <location>
        <begin position="1"/>
        <end position="23"/>
    </location>
</feature>
<keyword evidence="1" id="KW-0732">Signal</keyword>
<keyword evidence="3" id="KW-1185">Reference proteome</keyword>
<organism evidence="2 3">
    <name type="scientific">Plectosphaerella cucumerina</name>
    <dbReference type="NCBI Taxonomy" id="40658"/>
    <lineage>
        <taxon>Eukaryota</taxon>
        <taxon>Fungi</taxon>
        <taxon>Dikarya</taxon>
        <taxon>Ascomycota</taxon>
        <taxon>Pezizomycotina</taxon>
        <taxon>Sordariomycetes</taxon>
        <taxon>Hypocreomycetidae</taxon>
        <taxon>Glomerellales</taxon>
        <taxon>Plectosphaerellaceae</taxon>
        <taxon>Plectosphaerella</taxon>
    </lineage>
</organism>
<gene>
    <name evidence="2" type="ORF">B0T11DRAFT_324550</name>
</gene>
<sequence length="298" mass="32061">MTNISRSLLPFCLASALIKCALAQGSSNSSTYNCPRALRSVAEGRASFNSTGTAPLRLGYEEQFYLTYALEDQRADNLWFGEDVTGQYLGVYLSVPESFIGTRHANNTRFCMYMMPGRNATSDDSEDDPASCAGILSDECYDAMLNATLRAMPERDNCPPMEGLREHCGFGTHVGRGAPSNFSDPTCTVDGLPGVDLPDGYRTYAGFTGTHILPPDPARDSFEVYDLRVRQPVPMLITNVREGGQGDMAIMCLAPSNVTEGSREPEGDFPPPAALSSTYRGSLALGVVMAGLTGCILS</sequence>
<evidence type="ECO:0000313" key="2">
    <source>
        <dbReference type="EMBL" id="KAH7376667.1"/>
    </source>
</evidence>
<reference evidence="2" key="1">
    <citation type="journal article" date="2021" name="Nat. Commun.">
        <title>Genetic determinants of endophytism in the Arabidopsis root mycobiome.</title>
        <authorList>
            <person name="Mesny F."/>
            <person name="Miyauchi S."/>
            <person name="Thiergart T."/>
            <person name="Pickel B."/>
            <person name="Atanasova L."/>
            <person name="Karlsson M."/>
            <person name="Huettel B."/>
            <person name="Barry K.W."/>
            <person name="Haridas S."/>
            <person name="Chen C."/>
            <person name="Bauer D."/>
            <person name="Andreopoulos W."/>
            <person name="Pangilinan J."/>
            <person name="LaButti K."/>
            <person name="Riley R."/>
            <person name="Lipzen A."/>
            <person name="Clum A."/>
            <person name="Drula E."/>
            <person name="Henrissat B."/>
            <person name="Kohler A."/>
            <person name="Grigoriev I.V."/>
            <person name="Martin F.M."/>
            <person name="Hacquard S."/>
        </authorList>
    </citation>
    <scope>NUCLEOTIDE SEQUENCE</scope>
    <source>
        <strain evidence="2">MPI-CAGE-AT-0016</strain>
    </source>
</reference>
<protein>
    <submittedName>
        <fullName evidence="2">Uncharacterized protein</fullName>
    </submittedName>
</protein>
<comment type="caution">
    <text evidence="2">The sequence shown here is derived from an EMBL/GenBank/DDBJ whole genome shotgun (WGS) entry which is preliminary data.</text>
</comment>
<dbReference type="EMBL" id="JAGPXD010000001">
    <property type="protein sequence ID" value="KAH7376667.1"/>
    <property type="molecule type" value="Genomic_DNA"/>
</dbReference>
<dbReference type="AlphaFoldDB" id="A0A8K0X998"/>